<sequence>MDHNHQISLCHSIWAHGSPNSPQTIHSIIFTKILHRSNKDKLCLYSQSIKAKVKFVLVGFSTNRQAKQTQFAATKQNSNIYQK</sequence>
<organism evidence="1 2">
    <name type="scientific">Camellia sinensis</name>
    <name type="common">Tea plant</name>
    <name type="synonym">Thea sinensis</name>
    <dbReference type="NCBI Taxonomy" id="4442"/>
    <lineage>
        <taxon>Eukaryota</taxon>
        <taxon>Viridiplantae</taxon>
        <taxon>Streptophyta</taxon>
        <taxon>Embryophyta</taxon>
        <taxon>Tracheophyta</taxon>
        <taxon>Spermatophyta</taxon>
        <taxon>Magnoliopsida</taxon>
        <taxon>eudicotyledons</taxon>
        <taxon>Gunneridae</taxon>
        <taxon>Pentapetalae</taxon>
        <taxon>asterids</taxon>
        <taxon>Ericales</taxon>
        <taxon>Theaceae</taxon>
        <taxon>Camellia</taxon>
    </lineage>
</organism>
<keyword evidence="2" id="KW-1185">Reference proteome</keyword>
<dbReference type="AlphaFoldDB" id="A0A7J7HLD3"/>
<dbReference type="EMBL" id="JACBKZ010000003">
    <property type="protein sequence ID" value="KAF5953519.1"/>
    <property type="molecule type" value="Genomic_DNA"/>
</dbReference>
<dbReference type="Proteomes" id="UP000593564">
    <property type="component" value="Unassembled WGS sequence"/>
</dbReference>
<protein>
    <submittedName>
        <fullName evidence="1">Uncharacterized protein</fullName>
    </submittedName>
</protein>
<name>A0A7J7HLD3_CAMSI</name>
<accession>A0A7J7HLD3</accession>
<evidence type="ECO:0000313" key="1">
    <source>
        <dbReference type="EMBL" id="KAF5953519.1"/>
    </source>
</evidence>
<comment type="caution">
    <text evidence="1">The sequence shown here is derived from an EMBL/GenBank/DDBJ whole genome shotgun (WGS) entry which is preliminary data.</text>
</comment>
<proteinExistence type="predicted"/>
<gene>
    <name evidence="1" type="ORF">HYC85_006375</name>
</gene>
<evidence type="ECO:0000313" key="2">
    <source>
        <dbReference type="Proteomes" id="UP000593564"/>
    </source>
</evidence>
<reference evidence="2" key="1">
    <citation type="journal article" date="2020" name="Nat. Commun.">
        <title>Genome assembly of wild tea tree DASZ reveals pedigree and selection history of tea varieties.</title>
        <authorList>
            <person name="Zhang W."/>
            <person name="Zhang Y."/>
            <person name="Qiu H."/>
            <person name="Guo Y."/>
            <person name="Wan H."/>
            <person name="Zhang X."/>
            <person name="Scossa F."/>
            <person name="Alseekh S."/>
            <person name="Zhang Q."/>
            <person name="Wang P."/>
            <person name="Xu L."/>
            <person name="Schmidt M.H."/>
            <person name="Jia X."/>
            <person name="Li D."/>
            <person name="Zhu A."/>
            <person name="Guo F."/>
            <person name="Chen W."/>
            <person name="Ni D."/>
            <person name="Usadel B."/>
            <person name="Fernie A.R."/>
            <person name="Wen W."/>
        </authorList>
    </citation>
    <scope>NUCLEOTIDE SEQUENCE [LARGE SCALE GENOMIC DNA]</scope>
    <source>
        <strain evidence="2">cv. G240</strain>
    </source>
</reference>
<reference evidence="1 2" key="2">
    <citation type="submission" date="2020-07" db="EMBL/GenBank/DDBJ databases">
        <title>Genome assembly of wild tea tree DASZ reveals pedigree and selection history of tea varieties.</title>
        <authorList>
            <person name="Zhang W."/>
        </authorList>
    </citation>
    <scope>NUCLEOTIDE SEQUENCE [LARGE SCALE GENOMIC DNA]</scope>
    <source>
        <strain evidence="2">cv. G240</strain>
        <tissue evidence="1">Leaf</tissue>
    </source>
</reference>